<keyword evidence="2" id="KW-1133">Transmembrane helix</keyword>
<feature type="domain" description="Ig-like" evidence="3">
    <location>
        <begin position="94"/>
        <end position="184"/>
    </location>
</feature>
<keyword evidence="1" id="KW-0393">Immunoglobulin domain</keyword>
<dbReference type="FunFam" id="2.60.40.10:FF:000022">
    <property type="entry name" value="Cardiac titin"/>
    <property type="match status" value="1"/>
</dbReference>
<dbReference type="CDD" id="cd00096">
    <property type="entry name" value="Ig"/>
    <property type="match status" value="1"/>
</dbReference>
<evidence type="ECO:0000259" key="3">
    <source>
        <dbReference type="PROSITE" id="PS50835"/>
    </source>
</evidence>
<dbReference type="PANTHER" id="PTHR47633:SF14">
    <property type="entry name" value="IG-LIKE DOMAIN-CONTAINING PROTEIN"/>
    <property type="match status" value="1"/>
</dbReference>
<evidence type="ECO:0000313" key="5">
    <source>
        <dbReference type="Proteomes" id="UP000694401"/>
    </source>
</evidence>
<evidence type="ECO:0000313" key="4">
    <source>
        <dbReference type="Ensembl" id="ENSZLMP00000002569.1"/>
    </source>
</evidence>
<reference evidence="4" key="1">
    <citation type="submission" date="2025-08" db="UniProtKB">
        <authorList>
            <consortium name="Ensembl"/>
        </authorList>
    </citation>
    <scope>IDENTIFICATION</scope>
</reference>
<dbReference type="SMART" id="SM00409">
    <property type="entry name" value="IG"/>
    <property type="match status" value="2"/>
</dbReference>
<feature type="domain" description="Ig-like" evidence="3">
    <location>
        <begin position="187"/>
        <end position="226"/>
    </location>
</feature>
<accession>A0A8D2NP98</accession>
<dbReference type="Gene3D" id="2.60.40.10">
    <property type="entry name" value="Immunoglobulins"/>
    <property type="match status" value="3"/>
</dbReference>
<keyword evidence="5" id="KW-1185">Reference proteome</keyword>
<dbReference type="PROSITE" id="PS50835">
    <property type="entry name" value="IG_LIKE"/>
    <property type="match status" value="3"/>
</dbReference>
<dbReference type="SMART" id="SM00408">
    <property type="entry name" value="IGc2"/>
    <property type="match status" value="2"/>
</dbReference>
<dbReference type="InterPro" id="IPR003598">
    <property type="entry name" value="Ig_sub2"/>
</dbReference>
<protein>
    <recommendedName>
        <fullName evidence="3">Ig-like domain-containing protein</fullName>
    </recommendedName>
</protein>
<dbReference type="PANTHER" id="PTHR47633">
    <property type="entry name" value="IMMUNOGLOBULIN"/>
    <property type="match status" value="1"/>
</dbReference>
<keyword evidence="2" id="KW-0812">Transmembrane</keyword>
<dbReference type="InterPro" id="IPR007110">
    <property type="entry name" value="Ig-like_dom"/>
</dbReference>
<dbReference type="InterPro" id="IPR003599">
    <property type="entry name" value="Ig_sub"/>
</dbReference>
<dbReference type="FunFam" id="2.60.40.10:FF:000107">
    <property type="entry name" value="Myosin, light chain kinase a"/>
    <property type="match status" value="1"/>
</dbReference>
<dbReference type="AlphaFoldDB" id="A0A8D2NP98"/>
<dbReference type="GO" id="GO:0003007">
    <property type="term" value="P:heart morphogenesis"/>
    <property type="evidence" value="ECO:0007669"/>
    <property type="project" value="UniProtKB-ARBA"/>
</dbReference>
<dbReference type="Proteomes" id="UP000694401">
    <property type="component" value="Unassembled WGS sequence"/>
</dbReference>
<dbReference type="GO" id="GO:0055013">
    <property type="term" value="P:cardiac muscle cell development"/>
    <property type="evidence" value="ECO:0007669"/>
    <property type="project" value="UniProtKB-ARBA"/>
</dbReference>
<reference evidence="4" key="2">
    <citation type="submission" date="2025-09" db="UniProtKB">
        <authorList>
            <consortium name="Ensembl"/>
        </authorList>
    </citation>
    <scope>IDENTIFICATION</scope>
</reference>
<proteinExistence type="predicted"/>
<dbReference type="Pfam" id="PF07679">
    <property type="entry name" value="I-set"/>
    <property type="match status" value="3"/>
</dbReference>
<dbReference type="InterPro" id="IPR013783">
    <property type="entry name" value="Ig-like_fold"/>
</dbReference>
<dbReference type="InterPro" id="IPR013098">
    <property type="entry name" value="Ig_I-set"/>
</dbReference>
<evidence type="ECO:0000256" key="1">
    <source>
        <dbReference type="ARBA" id="ARBA00023319"/>
    </source>
</evidence>
<sequence length="300" mass="33654">LTTPGYPLEVAVNHVAKFTCEVEMAPNVKFQWYKAGREIYDGDKYTIRSSNYLSTLEIPRPQVVDCGEYSCKASNQHGSVSSTAVLTVTEAFPPTFLTRPEPITTFVGKSAKFLCTVSGTPVIDITWQKDGTTISPSDHHKISKVENKHVLEISLLTASDRGVYTCKASNKFGADICQTEMVIIDKPHFIKELQSVQSAVNKKIRLECQVDEDRKVTVGWTKDGNKIPPGKDYKIYFEDKILYFVLALGSNLSKLFISAFFSFSLFFFPFLPLSSSPSSPFYHLFPSLPFSSHFQNHHPL</sequence>
<keyword evidence="2" id="KW-0472">Membrane</keyword>
<evidence type="ECO:0000256" key="2">
    <source>
        <dbReference type="SAM" id="Phobius"/>
    </source>
</evidence>
<dbReference type="GO" id="GO:0004672">
    <property type="term" value="F:protein kinase activity"/>
    <property type="evidence" value="ECO:0007669"/>
    <property type="project" value="TreeGrafter"/>
</dbReference>
<feature type="domain" description="Ig-like" evidence="3">
    <location>
        <begin position="1"/>
        <end position="87"/>
    </location>
</feature>
<dbReference type="Ensembl" id="ENSZLMT00000002665.1">
    <property type="protein sequence ID" value="ENSZLMP00000002569.1"/>
    <property type="gene ID" value="ENSZLMG00000001896.1"/>
</dbReference>
<dbReference type="InterPro" id="IPR036179">
    <property type="entry name" value="Ig-like_dom_sf"/>
</dbReference>
<feature type="transmembrane region" description="Helical" evidence="2">
    <location>
        <begin position="241"/>
        <end position="268"/>
    </location>
</feature>
<organism evidence="4 5">
    <name type="scientific">Zosterops lateralis melanops</name>
    <dbReference type="NCBI Taxonomy" id="1220523"/>
    <lineage>
        <taxon>Eukaryota</taxon>
        <taxon>Metazoa</taxon>
        <taxon>Chordata</taxon>
        <taxon>Craniata</taxon>
        <taxon>Vertebrata</taxon>
        <taxon>Euteleostomi</taxon>
        <taxon>Archelosauria</taxon>
        <taxon>Archosauria</taxon>
        <taxon>Dinosauria</taxon>
        <taxon>Saurischia</taxon>
        <taxon>Theropoda</taxon>
        <taxon>Coelurosauria</taxon>
        <taxon>Aves</taxon>
        <taxon>Neognathae</taxon>
        <taxon>Neoaves</taxon>
        <taxon>Telluraves</taxon>
        <taxon>Australaves</taxon>
        <taxon>Passeriformes</taxon>
        <taxon>Sylvioidea</taxon>
        <taxon>Zosteropidae</taxon>
        <taxon>Zosterops</taxon>
    </lineage>
</organism>
<dbReference type="SUPFAM" id="SSF48726">
    <property type="entry name" value="Immunoglobulin"/>
    <property type="match status" value="3"/>
</dbReference>
<name>A0A8D2NP98_ZOSLA</name>